<gene>
    <name evidence="1" type="ORF">LCGC14_1407820</name>
</gene>
<dbReference type="EMBL" id="LAZR01009260">
    <property type="protein sequence ID" value="KKM73689.1"/>
    <property type="molecule type" value="Genomic_DNA"/>
</dbReference>
<protein>
    <submittedName>
        <fullName evidence="1">Uncharacterized protein</fullName>
    </submittedName>
</protein>
<organism evidence="1">
    <name type="scientific">marine sediment metagenome</name>
    <dbReference type="NCBI Taxonomy" id="412755"/>
    <lineage>
        <taxon>unclassified sequences</taxon>
        <taxon>metagenomes</taxon>
        <taxon>ecological metagenomes</taxon>
    </lineage>
</organism>
<name>A0A0F9JV39_9ZZZZ</name>
<evidence type="ECO:0000313" key="1">
    <source>
        <dbReference type="EMBL" id="KKM73689.1"/>
    </source>
</evidence>
<sequence>MDQIARFMTRIGLDPDVTTLDLGEWIGCKVTAILDEKEYEGKQSNVVSKFTSKGR</sequence>
<reference evidence="1" key="1">
    <citation type="journal article" date="2015" name="Nature">
        <title>Complex archaea that bridge the gap between prokaryotes and eukaryotes.</title>
        <authorList>
            <person name="Spang A."/>
            <person name="Saw J.H."/>
            <person name="Jorgensen S.L."/>
            <person name="Zaremba-Niedzwiedzka K."/>
            <person name="Martijn J."/>
            <person name="Lind A.E."/>
            <person name="van Eijk R."/>
            <person name="Schleper C."/>
            <person name="Guy L."/>
            <person name="Ettema T.J."/>
        </authorList>
    </citation>
    <scope>NUCLEOTIDE SEQUENCE</scope>
</reference>
<comment type="caution">
    <text evidence="1">The sequence shown here is derived from an EMBL/GenBank/DDBJ whole genome shotgun (WGS) entry which is preliminary data.</text>
</comment>
<dbReference type="AlphaFoldDB" id="A0A0F9JV39"/>
<accession>A0A0F9JV39</accession>
<proteinExistence type="predicted"/>